<protein>
    <submittedName>
        <fullName evidence="2">Uncharacterized protein</fullName>
    </submittedName>
</protein>
<feature type="region of interest" description="Disordered" evidence="1">
    <location>
        <begin position="1"/>
        <end position="20"/>
    </location>
</feature>
<proteinExistence type="predicted"/>
<comment type="caution">
    <text evidence="2">The sequence shown here is derived from an EMBL/GenBank/DDBJ whole genome shotgun (WGS) entry which is preliminary data.</text>
</comment>
<evidence type="ECO:0000256" key="1">
    <source>
        <dbReference type="SAM" id="MobiDB-lite"/>
    </source>
</evidence>
<accession>A0ABR2AME3</accession>
<keyword evidence="3" id="KW-1185">Reference proteome</keyword>
<dbReference type="EMBL" id="JBBPBM010000495">
    <property type="protein sequence ID" value="KAK8494849.1"/>
    <property type="molecule type" value="Genomic_DNA"/>
</dbReference>
<name>A0ABR2AME3_9ROSI</name>
<sequence>MKDGLGGGRSAKTTSGGEKMADQGWIRQWISVDFPSHLAGVEKERSFPGDIRAIRRRQRHFMLTRWKRRRAHRRTFRRIGFAPPFSGRPVHSLFASSMAERLDLFVKIGRS</sequence>
<evidence type="ECO:0000313" key="3">
    <source>
        <dbReference type="Proteomes" id="UP001472677"/>
    </source>
</evidence>
<organism evidence="2 3">
    <name type="scientific">Hibiscus sabdariffa</name>
    <name type="common">roselle</name>
    <dbReference type="NCBI Taxonomy" id="183260"/>
    <lineage>
        <taxon>Eukaryota</taxon>
        <taxon>Viridiplantae</taxon>
        <taxon>Streptophyta</taxon>
        <taxon>Embryophyta</taxon>
        <taxon>Tracheophyta</taxon>
        <taxon>Spermatophyta</taxon>
        <taxon>Magnoliopsida</taxon>
        <taxon>eudicotyledons</taxon>
        <taxon>Gunneridae</taxon>
        <taxon>Pentapetalae</taxon>
        <taxon>rosids</taxon>
        <taxon>malvids</taxon>
        <taxon>Malvales</taxon>
        <taxon>Malvaceae</taxon>
        <taxon>Malvoideae</taxon>
        <taxon>Hibiscus</taxon>
    </lineage>
</organism>
<reference evidence="2 3" key="1">
    <citation type="journal article" date="2024" name="G3 (Bethesda)">
        <title>Genome assembly of Hibiscus sabdariffa L. provides insights into metabolisms of medicinal natural products.</title>
        <authorList>
            <person name="Kim T."/>
        </authorList>
    </citation>
    <scope>NUCLEOTIDE SEQUENCE [LARGE SCALE GENOMIC DNA]</scope>
    <source>
        <strain evidence="2">TK-2024</strain>
        <tissue evidence="2">Old leaves</tissue>
    </source>
</reference>
<evidence type="ECO:0000313" key="2">
    <source>
        <dbReference type="EMBL" id="KAK8494849.1"/>
    </source>
</evidence>
<gene>
    <name evidence="2" type="ORF">V6N12_055170</name>
</gene>
<dbReference type="Proteomes" id="UP001472677">
    <property type="component" value="Unassembled WGS sequence"/>
</dbReference>